<dbReference type="Pfam" id="PF21291">
    <property type="entry name" value="CYNS_N"/>
    <property type="match status" value="1"/>
</dbReference>
<accession>A0A656GIS2</accession>
<feature type="domain" description="Cyanate hydratase N-terminal" evidence="1">
    <location>
        <begin position="11"/>
        <end position="79"/>
    </location>
</feature>
<dbReference type="SUPFAM" id="SSF47413">
    <property type="entry name" value="lambda repressor-like DNA-binding domains"/>
    <property type="match status" value="1"/>
</dbReference>
<gene>
    <name evidence="2" type="ORF">PSYMO_31687</name>
</gene>
<dbReference type="EMBL" id="AEAG01001560">
    <property type="protein sequence ID" value="EGH25732.1"/>
    <property type="molecule type" value="Genomic_DNA"/>
</dbReference>
<dbReference type="GO" id="GO:0003677">
    <property type="term" value="F:DNA binding"/>
    <property type="evidence" value="ECO:0007669"/>
    <property type="project" value="InterPro"/>
</dbReference>
<protein>
    <submittedName>
        <fullName evidence="2">Cyanate hydratase</fullName>
        <ecNumber evidence="2">4.2.1.104</ecNumber>
    </submittedName>
</protein>
<dbReference type="GO" id="GO:0008824">
    <property type="term" value="F:cyanate hydratase activity"/>
    <property type="evidence" value="ECO:0007669"/>
    <property type="project" value="UniProtKB-EC"/>
</dbReference>
<dbReference type="InterPro" id="IPR010982">
    <property type="entry name" value="Lambda_DNA-bd_dom_sf"/>
</dbReference>
<dbReference type="EC" id="4.2.1.104" evidence="2"/>
<keyword evidence="2" id="KW-0456">Lyase</keyword>
<comment type="caution">
    <text evidence="2">The sequence shown here is derived from an EMBL/GenBank/DDBJ whole genome shotgun (WGS) entry which is preliminary data.</text>
</comment>
<evidence type="ECO:0000313" key="2">
    <source>
        <dbReference type="EMBL" id="EGH25732.1"/>
    </source>
</evidence>
<reference evidence="2 3" key="1">
    <citation type="journal article" date="2011" name="PLoS Pathog.">
        <title>Dynamic evolution of pathogenicity revealed by sequencing and comparative genomics of 19 Pseudomonas syringae isolates.</title>
        <authorList>
            <person name="Baltrus D.A."/>
            <person name="Nishimura M.T."/>
            <person name="Romanchuk A."/>
            <person name="Chang J.H."/>
            <person name="Mukhtar M.S."/>
            <person name="Cherkis K."/>
            <person name="Roach J."/>
            <person name="Grant S.R."/>
            <person name="Jones C.D."/>
            <person name="Dangl J.L."/>
        </authorList>
    </citation>
    <scope>NUCLEOTIDE SEQUENCE [LARGE SCALE GENOMIC DNA]</scope>
    <source>
        <strain evidence="2 3">301020</strain>
    </source>
</reference>
<dbReference type="Gene3D" id="1.10.260.40">
    <property type="entry name" value="lambda repressor-like DNA-binding domains"/>
    <property type="match status" value="1"/>
</dbReference>
<name>A0A656GIS2_PSEA0</name>
<dbReference type="PANTHER" id="PTHR34186">
    <property type="entry name" value="CYANATE HYDRATASE"/>
    <property type="match status" value="1"/>
</dbReference>
<dbReference type="InterPro" id="IPR048564">
    <property type="entry name" value="CYNS_N"/>
</dbReference>
<evidence type="ECO:0000259" key="1">
    <source>
        <dbReference type="Pfam" id="PF21291"/>
    </source>
</evidence>
<organism evidence="2 3">
    <name type="scientific">Pseudomonas amygdali pv. mori str. 301020</name>
    <dbReference type="NCBI Taxonomy" id="629261"/>
    <lineage>
        <taxon>Bacteria</taxon>
        <taxon>Pseudomonadati</taxon>
        <taxon>Pseudomonadota</taxon>
        <taxon>Gammaproteobacteria</taxon>
        <taxon>Pseudomonadales</taxon>
        <taxon>Pseudomonadaceae</taxon>
        <taxon>Pseudomonas</taxon>
        <taxon>Pseudomonas amygdali</taxon>
    </lineage>
</organism>
<proteinExistence type="predicted"/>
<evidence type="ECO:0000313" key="3">
    <source>
        <dbReference type="Proteomes" id="UP000003465"/>
    </source>
</evidence>
<dbReference type="AlphaFoldDB" id="A0A656GIS2"/>
<dbReference type="InterPro" id="IPR008076">
    <property type="entry name" value="Cyanase"/>
</dbReference>
<feature type="non-terminal residue" evidence="2">
    <location>
        <position position="104"/>
    </location>
</feature>
<dbReference type="PRINTS" id="PR01693">
    <property type="entry name" value="CYANASE"/>
</dbReference>
<sequence>MPHSNISRAPRQNLTERVLQAKTAKNLTWAGLAEGTGLSVVYVTAALLGQHPLPEAVAEVVAERLGLDRDAVAELQTIPLRGNVEDVSNDPTIYRFEPPRVSRR</sequence>
<dbReference type="Proteomes" id="UP000003465">
    <property type="component" value="Unassembled WGS sequence"/>
</dbReference>
<dbReference type="PANTHER" id="PTHR34186:SF2">
    <property type="entry name" value="CYANATE HYDRATASE"/>
    <property type="match status" value="1"/>
</dbReference>